<dbReference type="VEuPathDB" id="TriTrypDB:LpyrH10_02_0400"/>
<comment type="caution">
    <text evidence="4">The sequence shown here is derived from an EMBL/GenBank/DDBJ whole genome shotgun (WGS) entry which is preliminary data.</text>
</comment>
<dbReference type="RefSeq" id="XP_015662962.1">
    <property type="nucleotide sequence ID" value="XM_015797442.1"/>
</dbReference>
<feature type="compositionally biased region" description="Polar residues" evidence="2">
    <location>
        <begin position="1061"/>
        <end position="1070"/>
    </location>
</feature>
<feature type="compositionally biased region" description="Polar residues" evidence="2">
    <location>
        <begin position="1562"/>
        <end position="1572"/>
    </location>
</feature>
<feature type="compositionally biased region" description="Polar residues" evidence="2">
    <location>
        <begin position="1523"/>
        <end position="1532"/>
    </location>
</feature>
<gene>
    <name evidence="4" type="ORF">ABB37_01066</name>
</gene>
<reference evidence="4 5" key="1">
    <citation type="submission" date="2015-07" db="EMBL/GenBank/DDBJ databases">
        <title>High-quality genome of monoxenous trypanosomatid Leptomonas pyrrhocoris.</title>
        <authorList>
            <person name="Flegontov P."/>
            <person name="Butenko A."/>
            <person name="Firsov S."/>
            <person name="Vlcek C."/>
            <person name="Logacheva M.D."/>
            <person name="Field M."/>
            <person name="Filatov D."/>
            <person name="Flegontova O."/>
            <person name="Gerasimov E."/>
            <person name="Jackson A.P."/>
            <person name="Kelly S."/>
            <person name="Opperdoes F."/>
            <person name="O'Reilly A."/>
            <person name="Votypka J."/>
            <person name="Yurchenko V."/>
            <person name="Lukes J."/>
        </authorList>
    </citation>
    <scope>NUCLEOTIDE SEQUENCE [LARGE SCALE GENOMIC DNA]</scope>
    <source>
        <strain evidence="4">H10</strain>
    </source>
</reference>
<name>A0A0M9G830_LEPPY</name>
<keyword evidence="1" id="KW-0175">Coiled coil</keyword>
<feature type="compositionally biased region" description="Basic and acidic residues" evidence="2">
    <location>
        <begin position="28"/>
        <end position="37"/>
    </location>
</feature>
<protein>
    <recommendedName>
        <fullName evidence="6">Transmembrane protein</fullName>
    </recommendedName>
</protein>
<proteinExistence type="predicted"/>
<feature type="region of interest" description="Disordered" evidence="2">
    <location>
        <begin position="1061"/>
        <end position="1085"/>
    </location>
</feature>
<dbReference type="Proteomes" id="UP000037923">
    <property type="component" value="Unassembled WGS sequence"/>
</dbReference>
<sequence length="1629" mass="176225">MRSARRSSVQTPSVRTSSSHLSTIEPRGVPEFDRDYARQLSTAKRGRTGSVTPSPRAGSPHETTVDELSISHFPASAAKAAAAASRIKDYVTTHVTPPQPFQHSTSPRQSENMNSDAATPKNISLHDRSANSRSTLFADEDGAVGSTSPPKPDSLNSTRRGMDVFPRDAAKLDSLHDSGLVLAVKTVVLCVAVFFVLLCAVSFVVSSDTDYIPTYFSAGGSADISAPQRSAAASPRPFPDRMIPQLNRQIALHTRHTLGQLVHVLGVVRVAHLVGRVLHCVGRLFTRVWMIVKEAILSPIAMMLPRVDVGAHPTLRNTFSNSTEGGSQGGTVVSPVARALTQLATKPVSILWRTFCCMGRLLTRSIHRFSVPLTGPNMSAAGRLRHYHPTAPVQATPRRGNTRVMSRATASFLLTIWRPLHRAWTFVVPLAGENTTPPSDNRSASLPSVTTAETRNASGAQTPFAEQARPQQPRANAPTEKETTPTTKQLTPLTKVRTTHTRRLSGELWPTLLSRHGDKLKQLAHDDLQSLFGNDAVVEDVELRSGSLVVDFAVVALSAPSEQDKSETELQRAIQSKRDAQFAKGRFTRLQAFYKEEAAKISQERGTMESAAAATAAAAAAAAKCDNLVSSCQQDCDALHQQLKEDVRTCEAVSAAAVEKCETNRVAALHDAEAVLQEHLAAEKTCQSRASECATKLADAEKLLETYEAEKRDSAATLTAAQQALAAATVGYANESEAVRQRCLMEVAKEKQSCSKQIQEVRGSLEADHAKDIELKRRECEAEALKVGEQTCAKRLTEKQGRLNEQCQSSLRHAEALCTEHLAQRVGEVNRSWTAALEELQQTMDTSATVAAQRLAACEASNAQAKTNWEAEQEDLHAACTAQVTAAQATCGEAERQAAAEGCARRLAALKEELQASCSAAVQRTELSCKAQLLNDVAAFNSSAATALAKLRETVDATKRAAEERGAACMTLREVERATCATHQQRLNASCTAQLMSAQEACERSVQERVEAERATQRQIADESWSRQVAVLTTQCDHETHRAVAEVTAKLQAQHTATLQDTKASLQQQAEQERKKTREASDKEREAFRQRYAGELRRCEAQTSSCVAERRAAQAAQEATAEESRRQLFVYLADSGEGACLHLTHGDKAGCAAERKTIEARLHALPITATPLEALSSLLFDSRSASSSSPSSAPGQLTWSFADSGLRSLTQPDRQVGKAATPWLHVTGMVVGLASAAYALFRRQRDRRLYKDTIAQLNALIDANAVTMAVRSARPPLPRRGRIGTAAAAFTDDAPASWAVAATCLEACTDAIVSWHSTSCAVLFEQESKALLQQHYGVQHSALSSISPFNSALGPQPPTSVVSASTLPLSDLDASRADTAHAVSQMHEAFVRMYYDVLEMYYVDLLNAVANRELAESQLQQTESVAARQATILHKQSAAVAQLRRALAENEKELARRGTTPGNVGCVGGAEDKLAKEERKTAAQQAMIALLEGQLQVSREELDRARGGVQTPGRTPRSEAGAESSTAKQVLSLQELADAENDGTNSSDFSNAGHPSPRRPTGASSSKSQLTPSARPGQHTDPPVSRRRTTEAQRTTPSSAMKKPTSMIRDPETTRRYHKLRWNDESGGE</sequence>
<feature type="region of interest" description="Disordered" evidence="2">
    <location>
        <begin position="432"/>
        <end position="498"/>
    </location>
</feature>
<feature type="compositionally biased region" description="Polar residues" evidence="2">
    <location>
        <begin position="1"/>
        <end position="22"/>
    </location>
</feature>
<evidence type="ECO:0000313" key="5">
    <source>
        <dbReference type="Proteomes" id="UP000037923"/>
    </source>
</evidence>
<dbReference type="OrthoDB" id="265610at2759"/>
<dbReference type="GeneID" id="26901361"/>
<dbReference type="OMA" id="WHSTCCA"/>
<keyword evidence="3" id="KW-1133">Transmembrane helix</keyword>
<evidence type="ECO:0008006" key="6">
    <source>
        <dbReference type="Google" id="ProtNLM"/>
    </source>
</evidence>
<evidence type="ECO:0000256" key="3">
    <source>
        <dbReference type="SAM" id="Phobius"/>
    </source>
</evidence>
<organism evidence="4 5">
    <name type="scientific">Leptomonas pyrrhocoris</name>
    <name type="common">Firebug parasite</name>
    <dbReference type="NCBI Taxonomy" id="157538"/>
    <lineage>
        <taxon>Eukaryota</taxon>
        <taxon>Discoba</taxon>
        <taxon>Euglenozoa</taxon>
        <taxon>Kinetoplastea</taxon>
        <taxon>Metakinetoplastina</taxon>
        <taxon>Trypanosomatida</taxon>
        <taxon>Trypanosomatidae</taxon>
        <taxon>Leishmaniinae</taxon>
        <taxon>Leptomonas</taxon>
    </lineage>
</organism>
<keyword evidence="3" id="KW-0472">Membrane</keyword>
<accession>A0A0M9G830</accession>
<feature type="region of interest" description="Disordered" evidence="2">
    <location>
        <begin position="94"/>
        <end position="161"/>
    </location>
</feature>
<feature type="transmembrane region" description="Helical" evidence="3">
    <location>
        <begin position="180"/>
        <end position="205"/>
    </location>
</feature>
<feature type="compositionally biased region" description="Polar residues" evidence="2">
    <location>
        <begin position="433"/>
        <end position="461"/>
    </location>
</feature>
<dbReference type="EMBL" id="LGTL01000002">
    <property type="protein sequence ID" value="KPA84523.1"/>
    <property type="molecule type" value="Genomic_DNA"/>
</dbReference>
<feature type="compositionally biased region" description="Basic and acidic residues" evidence="2">
    <location>
        <begin position="1071"/>
        <end position="1085"/>
    </location>
</feature>
<evidence type="ECO:0000313" key="4">
    <source>
        <dbReference type="EMBL" id="KPA84523.1"/>
    </source>
</evidence>
<keyword evidence="3" id="KW-0812">Transmembrane</keyword>
<feature type="compositionally biased region" description="Low complexity" evidence="2">
    <location>
        <begin position="484"/>
        <end position="495"/>
    </location>
</feature>
<feature type="compositionally biased region" description="Polar residues" evidence="2">
    <location>
        <begin position="94"/>
        <end position="117"/>
    </location>
</feature>
<feature type="coiled-coil region" evidence="1">
    <location>
        <begin position="690"/>
        <end position="724"/>
    </location>
</feature>
<feature type="region of interest" description="Disordered" evidence="2">
    <location>
        <begin position="1503"/>
        <end position="1629"/>
    </location>
</feature>
<evidence type="ECO:0000256" key="1">
    <source>
        <dbReference type="SAM" id="Coils"/>
    </source>
</evidence>
<keyword evidence="5" id="KW-1185">Reference proteome</keyword>
<evidence type="ECO:0000256" key="2">
    <source>
        <dbReference type="SAM" id="MobiDB-lite"/>
    </source>
</evidence>
<feature type="region of interest" description="Disordered" evidence="2">
    <location>
        <begin position="1"/>
        <end position="64"/>
    </location>
</feature>